<proteinExistence type="predicted"/>
<dbReference type="EMBL" id="MIEK01000003">
    <property type="protein sequence ID" value="OEH83727.1"/>
    <property type="molecule type" value="Genomic_DNA"/>
</dbReference>
<dbReference type="Proteomes" id="UP000095256">
    <property type="component" value="Unassembled WGS sequence"/>
</dbReference>
<sequence length="263" mass="29714">MLLDFNEKNFIASFFNNAGYVLNFSDSTFDTFTLDSVGIPIQSKYRLSKGKSLNEFIKNETDDKILKLANDLVNYIEFGNASLPEGKENLYPKLLQLLSQHTEAVTFSTKLASEVKDRFDDQFIEQQMELMLSLLEISPTDVVGKAKELLESCFKHILDESGESYSQGTPISNLRKQVFSILNLDVKTNVSAKNNDDVKKILSSFNSIVDGLSSLRNDKGDGHGKGKNFKELPKRYAQLAMNASLTVVHFTWDTFRDKQKKPN</sequence>
<feature type="domain" description="Abortive infection protein-like C-terminal" evidence="1">
    <location>
        <begin position="173"/>
        <end position="253"/>
    </location>
</feature>
<dbReference type="OrthoDB" id="5106738at2"/>
<accession>A0A1E5L0T9</accession>
<protein>
    <submittedName>
        <fullName evidence="2">Abortive phage infection protein</fullName>
    </submittedName>
</protein>
<evidence type="ECO:0000259" key="1">
    <source>
        <dbReference type="Pfam" id="PF14355"/>
    </source>
</evidence>
<organism evidence="2 3">
    <name type="scientific">Enterococcus rivorum</name>
    <dbReference type="NCBI Taxonomy" id="762845"/>
    <lineage>
        <taxon>Bacteria</taxon>
        <taxon>Bacillati</taxon>
        <taxon>Bacillota</taxon>
        <taxon>Bacilli</taxon>
        <taxon>Lactobacillales</taxon>
        <taxon>Enterococcaceae</taxon>
        <taxon>Enterococcus</taxon>
    </lineage>
</organism>
<dbReference type="Pfam" id="PF14355">
    <property type="entry name" value="Abi_C"/>
    <property type="match status" value="1"/>
</dbReference>
<reference evidence="2 3" key="1">
    <citation type="submission" date="2016-09" db="EMBL/GenBank/DDBJ databases">
        <authorList>
            <person name="Capua I."/>
            <person name="De Benedictis P."/>
            <person name="Joannis T."/>
            <person name="Lombin L.H."/>
            <person name="Cattoli G."/>
        </authorList>
    </citation>
    <scope>NUCLEOTIDE SEQUENCE [LARGE SCALE GENOMIC DNA]</scope>
    <source>
        <strain evidence="2 3">LMG 25899</strain>
    </source>
</reference>
<dbReference type="InterPro" id="IPR026001">
    <property type="entry name" value="Abi-like_C"/>
</dbReference>
<dbReference type="AlphaFoldDB" id="A0A1E5L0T9"/>
<keyword evidence="3" id="KW-1185">Reference proteome</keyword>
<name>A0A1E5L0T9_9ENTE</name>
<gene>
    <name evidence="2" type="ORF">BCR26_07840</name>
</gene>
<evidence type="ECO:0000313" key="3">
    <source>
        <dbReference type="Proteomes" id="UP000095256"/>
    </source>
</evidence>
<comment type="caution">
    <text evidence="2">The sequence shown here is derived from an EMBL/GenBank/DDBJ whole genome shotgun (WGS) entry which is preliminary data.</text>
</comment>
<evidence type="ECO:0000313" key="2">
    <source>
        <dbReference type="EMBL" id="OEH83727.1"/>
    </source>
</evidence>